<keyword evidence="2" id="KW-1185">Reference proteome</keyword>
<protein>
    <submittedName>
        <fullName evidence="1">Uncharacterized protein</fullName>
    </submittedName>
</protein>
<reference evidence="1 2" key="1">
    <citation type="journal article" date="2010" name="Stand. Genomic Sci.">
        <title>Complete genome sequence of Conexibacter woesei type strain (ID131577).</title>
        <authorList>
            <person name="Pukall R."/>
            <person name="Lapidus A."/>
            <person name="Glavina Del Rio T."/>
            <person name="Copeland A."/>
            <person name="Tice H."/>
            <person name="Cheng J.-F."/>
            <person name="Lucas S."/>
            <person name="Chen F."/>
            <person name="Nolan M."/>
            <person name="Bruce D."/>
            <person name="Goodwin L."/>
            <person name="Pitluck S."/>
            <person name="Mavromatis K."/>
            <person name="Ivanova N."/>
            <person name="Ovchinnikova G."/>
            <person name="Pati A."/>
            <person name="Chen A."/>
            <person name="Palaniappan K."/>
            <person name="Land M."/>
            <person name="Hauser L."/>
            <person name="Chang Y.-J."/>
            <person name="Jeffries C.D."/>
            <person name="Chain P."/>
            <person name="Meincke L."/>
            <person name="Sims D."/>
            <person name="Brettin T."/>
            <person name="Detter J.C."/>
            <person name="Rohde M."/>
            <person name="Goeker M."/>
            <person name="Bristow J."/>
            <person name="Eisen J.A."/>
            <person name="Markowitz V."/>
            <person name="Kyrpides N.C."/>
            <person name="Klenk H.-P."/>
            <person name="Hugenholtz P."/>
        </authorList>
    </citation>
    <scope>NUCLEOTIDE SEQUENCE [LARGE SCALE GENOMIC DNA]</scope>
    <source>
        <strain evidence="2">DSM 14684 / CIP 108061 / JCM 11494 / NBRC 100937 / ID131577</strain>
    </source>
</reference>
<name>D3FAI7_CONWI</name>
<gene>
    <name evidence="1" type="ordered locus">Cwoe_0823</name>
</gene>
<organism evidence="1 2">
    <name type="scientific">Conexibacter woesei (strain DSM 14684 / CCUG 47730 / CIP 108061 / JCM 11494 / NBRC 100937 / ID131577)</name>
    <dbReference type="NCBI Taxonomy" id="469383"/>
    <lineage>
        <taxon>Bacteria</taxon>
        <taxon>Bacillati</taxon>
        <taxon>Actinomycetota</taxon>
        <taxon>Thermoleophilia</taxon>
        <taxon>Solirubrobacterales</taxon>
        <taxon>Conexibacteraceae</taxon>
        <taxon>Conexibacter</taxon>
    </lineage>
</organism>
<reference evidence="2" key="2">
    <citation type="submission" date="2010-01" db="EMBL/GenBank/DDBJ databases">
        <title>The complete genome of Conexibacter woesei DSM 14684.</title>
        <authorList>
            <consortium name="US DOE Joint Genome Institute (JGI-PGF)"/>
            <person name="Lucas S."/>
            <person name="Copeland A."/>
            <person name="Lapidus A."/>
            <person name="Glavina del Rio T."/>
            <person name="Dalin E."/>
            <person name="Tice H."/>
            <person name="Bruce D."/>
            <person name="Goodwin L."/>
            <person name="Pitluck S."/>
            <person name="Kyrpides N."/>
            <person name="Mavromatis K."/>
            <person name="Ivanova N."/>
            <person name="Mikhailova N."/>
            <person name="Chertkov O."/>
            <person name="Brettin T."/>
            <person name="Detter J.C."/>
            <person name="Han C."/>
            <person name="Larimer F."/>
            <person name="Land M."/>
            <person name="Hauser L."/>
            <person name="Markowitz V."/>
            <person name="Cheng J.-F."/>
            <person name="Hugenholtz P."/>
            <person name="Woyke T."/>
            <person name="Wu D."/>
            <person name="Pukall R."/>
            <person name="Steenblock K."/>
            <person name="Schneider S."/>
            <person name="Klenk H.-P."/>
            <person name="Eisen J.A."/>
        </authorList>
    </citation>
    <scope>NUCLEOTIDE SEQUENCE [LARGE SCALE GENOMIC DNA]</scope>
    <source>
        <strain evidence="2">DSM 14684 / CIP 108061 / JCM 11494 / NBRC 100937 / ID131577</strain>
    </source>
</reference>
<evidence type="ECO:0000313" key="1">
    <source>
        <dbReference type="EMBL" id="ADB49256.1"/>
    </source>
</evidence>
<dbReference type="Proteomes" id="UP000008229">
    <property type="component" value="Chromosome"/>
</dbReference>
<sequence>MLAIGGGRWYSSGSFWYCRLTPTSGSDIRFSSEYTVLNAVVEADGSWAFDETVPSGGNPSYYEWHVATNGTVTGGYRSPGGDVQQLGPFQYVHQPADCSY</sequence>
<accession>D3FAI7</accession>
<dbReference type="HOGENOM" id="CLU_2301005_0_0_11"/>
<dbReference type="KEGG" id="cwo:Cwoe_0823"/>
<proteinExistence type="predicted"/>
<dbReference type="EMBL" id="CP001854">
    <property type="protein sequence ID" value="ADB49256.1"/>
    <property type="molecule type" value="Genomic_DNA"/>
</dbReference>
<dbReference type="STRING" id="469383.Cwoe_0823"/>
<dbReference type="RefSeq" id="WP_012932309.1">
    <property type="nucleotide sequence ID" value="NC_013739.1"/>
</dbReference>
<dbReference type="AlphaFoldDB" id="D3FAI7"/>
<evidence type="ECO:0000313" key="2">
    <source>
        <dbReference type="Proteomes" id="UP000008229"/>
    </source>
</evidence>